<dbReference type="EMBL" id="JAVCWF010000001">
    <property type="protein sequence ID" value="MDQ7938321.1"/>
    <property type="molecule type" value="Genomic_DNA"/>
</dbReference>
<evidence type="ECO:0000256" key="2">
    <source>
        <dbReference type="ARBA" id="ARBA00022448"/>
    </source>
</evidence>
<sequence>MMMKLFQRKHTVNLAAPVNGMYVDLRKATETAVTAGFAIEPMEGEIHAPIAGQVTKVTAQTITIAADFGCEYLLQLGDLTANLEDQVVNWQVSVGDAISADVIVASVDIDAIHAANQSALITCGLIERSATDFEVSKTGLISQGDQLATLKIKA</sequence>
<reference evidence="8 9" key="1">
    <citation type="journal article" date="2023" name="Int. J. Syst. Evol. Microbiol.">
        <title>Lactiplantibacillus brownii sp. nov., a novel psychrotolerant species isolated from sauerkraut.</title>
        <authorList>
            <person name="Heng Y.C."/>
            <person name="Silvaraju S."/>
            <person name="Lee J.K.Y."/>
            <person name="Kittelmann S."/>
        </authorList>
    </citation>
    <scope>NUCLEOTIDE SEQUENCE [LARGE SCALE GENOMIC DNA]</scope>
    <source>
        <strain evidence="8 9">WILCCON 0030</strain>
    </source>
</reference>
<gene>
    <name evidence="8" type="ORF">RA086_11945</name>
</gene>
<evidence type="ECO:0000256" key="4">
    <source>
        <dbReference type="ARBA" id="ARBA00022679"/>
    </source>
</evidence>
<comment type="subcellular location">
    <subcellularLocation>
        <location evidence="1">Cytoplasm</location>
    </subcellularLocation>
</comment>
<dbReference type="Gene3D" id="2.70.70.10">
    <property type="entry name" value="Glucose Permease (Domain IIA)"/>
    <property type="match status" value="1"/>
</dbReference>
<keyword evidence="9" id="KW-1185">Reference proteome</keyword>
<keyword evidence="5" id="KW-0598">Phosphotransferase system</keyword>
<dbReference type="Proteomes" id="UP001227831">
    <property type="component" value="Unassembled WGS sequence"/>
</dbReference>
<dbReference type="InterPro" id="IPR050890">
    <property type="entry name" value="PTS_EIIA_component"/>
</dbReference>
<keyword evidence="6" id="KW-0418">Kinase</keyword>
<proteinExistence type="predicted"/>
<dbReference type="PANTHER" id="PTHR45008:SF1">
    <property type="entry name" value="PTS SYSTEM GLUCOSE-SPECIFIC EIIA COMPONENT"/>
    <property type="match status" value="1"/>
</dbReference>
<keyword evidence="4" id="KW-0808">Transferase</keyword>
<evidence type="ECO:0000256" key="3">
    <source>
        <dbReference type="ARBA" id="ARBA00022597"/>
    </source>
</evidence>
<evidence type="ECO:0000313" key="9">
    <source>
        <dbReference type="Proteomes" id="UP001227831"/>
    </source>
</evidence>
<dbReference type="RefSeq" id="WP_308704009.1">
    <property type="nucleotide sequence ID" value="NZ_AP027463.1"/>
</dbReference>
<accession>A0ABU1ABM7</accession>
<comment type="caution">
    <text evidence="8">The sequence shown here is derived from an EMBL/GenBank/DDBJ whole genome shotgun (WGS) entry which is preliminary data.</text>
</comment>
<dbReference type="InterPro" id="IPR011055">
    <property type="entry name" value="Dup_hybrid_motif"/>
</dbReference>
<organism evidence="8 9">
    <name type="scientific">Lactiplantibacillus brownii</name>
    <dbReference type="NCBI Taxonomy" id="3069269"/>
    <lineage>
        <taxon>Bacteria</taxon>
        <taxon>Bacillati</taxon>
        <taxon>Bacillota</taxon>
        <taxon>Bacilli</taxon>
        <taxon>Lactobacillales</taxon>
        <taxon>Lactobacillaceae</taxon>
        <taxon>Lactiplantibacillus</taxon>
    </lineage>
</organism>
<feature type="domain" description="PTS EIIA type-1" evidence="7">
    <location>
        <begin position="24"/>
        <end position="127"/>
    </location>
</feature>
<protein>
    <submittedName>
        <fullName evidence="8">PTS glucose transporter subunit IIA</fullName>
    </submittedName>
</protein>
<dbReference type="InterPro" id="IPR001127">
    <property type="entry name" value="PTS_EIIA_1_perm"/>
</dbReference>
<keyword evidence="2" id="KW-0813">Transport</keyword>
<dbReference type="Pfam" id="PF00358">
    <property type="entry name" value="PTS_EIIA_1"/>
    <property type="match status" value="1"/>
</dbReference>
<keyword evidence="3 8" id="KW-0762">Sugar transport</keyword>
<evidence type="ECO:0000256" key="1">
    <source>
        <dbReference type="ARBA" id="ARBA00004496"/>
    </source>
</evidence>
<evidence type="ECO:0000313" key="8">
    <source>
        <dbReference type="EMBL" id="MDQ7938321.1"/>
    </source>
</evidence>
<evidence type="ECO:0000256" key="5">
    <source>
        <dbReference type="ARBA" id="ARBA00022683"/>
    </source>
</evidence>
<evidence type="ECO:0000259" key="7">
    <source>
        <dbReference type="PROSITE" id="PS51093"/>
    </source>
</evidence>
<name>A0ABU1ABM7_9LACO</name>
<dbReference type="PROSITE" id="PS51093">
    <property type="entry name" value="PTS_EIIA_TYPE_1"/>
    <property type="match status" value="1"/>
</dbReference>
<evidence type="ECO:0000256" key="6">
    <source>
        <dbReference type="ARBA" id="ARBA00022777"/>
    </source>
</evidence>
<dbReference type="SUPFAM" id="SSF51261">
    <property type="entry name" value="Duplicated hybrid motif"/>
    <property type="match status" value="1"/>
</dbReference>
<dbReference type="PANTHER" id="PTHR45008">
    <property type="entry name" value="PTS SYSTEM GLUCOSE-SPECIFIC EIIA COMPONENT"/>
    <property type="match status" value="1"/>
</dbReference>